<feature type="region of interest" description="Disordered" evidence="3">
    <location>
        <begin position="1078"/>
        <end position="1102"/>
    </location>
</feature>
<dbReference type="Proteomes" id="UP001295684">
    <property type="component" value="Unassembled WGS sequence"/>
</dbReference>
<evidence type="ECO:0000259" key="4">
    <source>
        <dbReference type="PROSITE" id="PS50203"/>
    </source>
</evidence>
<feature type="coiled-coil region" evidence="2">
    <location>
        <begin position="1451"/>
        <end position="1513"/>
    </location>
</feature>
<evidence type="ECO:0000256" key="3">
    <source>
        <dbReference type="SAM" id="MobiDB-lite"/>
    </source>
</evidence>
<feature type="region of interest" description="Disordered" evidence="3">
    <location>
        <begin position="507"/>
        <end position="557"/>
    </location>
</feature>
<comment type="caution">
    <text evidence="1">Lacks conserved residue(s) required for the propagation of feature annotation.</text>
</comment>
<feature type="compositionally biased region" description="Basic and acidic residues" evidence="3">
    <location>
        <begin position="656"/>
        <end position="666"/>
    </location>
</feature>
<dbReference type="GO" id="GO:0004198">
    <property type="term" value="F:calcium-dependent cysteine-type endopeptidase activity"/>
    <property type="evidence" value="ECO:0007669"/>
    <property type="project" value="InterPro"/>
</dbReference>
<dbReference type="InterPro" id="IPR001300">
    <property type="entry name" value="Peptidase_C2_calpain_cat"/>
</dbReference>
<dbReference type="InterPro" id="IPR053033">
    <property type="entry name" value="Androglobin-like"/>
</dbReference>
<dbReference type="EMBL" id="CAMPGE010001634">
    <property type="protein sequence ID" value="CAI2360433.1"/>
    <property type="molecule type" value="Genomic_DNA"/>
</dbReference>
<feature type="compositionally biased region" description="Basic and acidic residues" evidence="3">
    <location>
        <begin position="1225"/>
        <end position="1249"/>
    </location>
</feature>
<dbReference type="Pfam" id="PF00648">
    <property type="entry name" value="Peptidase_C2"/>
    <property type="match status" value="1"/>
</dbReference>
<accession>A0AAD1X292</accession>
<dbReference type="PROSITE" id="PS50203">
    <property type="entry name" value="CALPAIN_CAT"/>
    <property type="match status" value="1"/>
</dbReference>
<feature type="region of interest" description="Disordered" evidence="3">
    <location>
        <begin position="1"/>
        <end position="50"/>
    </location>
</feature>
<feature type="compositionally biased region" description="Basic and acidic residues" evidence="3">
    <location>
        <begin position="1078"/>
        <end position="1092"/>
    </location>
</feature>
<dbReference type="InterPro" id="IPR038765">
    <property type="entry name" value="Papain-like_cys_pep_sf"/>
</dbReference>
<evidence type="ECO:0000256" key="2">
    <source>
        <dbReference type="SAM" id="Coils"/>
    </source>
</evidence>
<keyword evidence="6" id="KW-1185">Reference proteome</keyword>
<dbReference type="PANTHER" id="PTHR46298">
    <property type="entry name" value="ANDROGLOBIN"/>
    <property type="match status" value="1"/>
</dbReference>
<evidence type="ECO:0000313" key="6">
    <source>
        <dbReference type="Proteomes" id="UP001295684"/>
    </source>
</evidence>
<feature type="compositionally biased region" description="Basic and acidic residues" evidence="3">
    <location>
        <begin position="636"/>
        <end position="647"/>
    </location>
</feature>
<protein>
    <recommendedName>
        <fullName evidence="4">Calpain catalytic domain-containing protein</fullName>
    </recommendedName>
</protein>
<feature type="compositionally biased region" description="Acidic residues" evidence="3">
    <location>
        <begin position="35"/>
        <end position="49"/>
    </location>
</feature>
<name>A0AAD1X292_EUPCR</name>
<organism evidence="5 6">
    <name type="scientific">Euplotes crassus</name>
    <dbReference type="NCBI Taxonomy" id="5936"/>
    <lineage>
        <taxon>Eukaryota</taxon>
        <taxon>Sar</taxon>
        <taxon>Alveolata</taxon>
        <taxon>Ciliophora</taxon>
        <taxon>Intramacronucleata</taxon>
        <taxon>Spirotrichea</taxon>
        <taxon>Hypotrichia</taxon>
        <taxon>Euplotida</taxon>
        <taxon>Euplotidae</taxon>
        <taxon>Moneuplotes</taxon>
    </lineage>
</organism>
<feature type="region of interest" description="Disordered" evidence="3">
    <location>
        <begin position="1225"/>
        <end position="1251"/>
    </location>
</feature>
<feature type="region of interest" description="Disordered" evidence="3">
    <location>
        <begin position="635"/>
        <end position="666"/>
    </location>
</feature>
<sequence length="1533" mass="177665">MPGKDKAKGVPKGKQGTALKDILPPNAKQPREGDPFDPVEEPEGEDIENEERHYEYLPYLDFPAWPGDEEVQQICDEERDKIVDEVKNSLGEDGHASGDEDNLVVPDEKLFFDDYKFYLPPSYLEFEKKKVKWKRPRDYIQEIIDQKEGKKKKEKKSGGSNSRASDIMNKSPDDAGAKKKKQKPQERPETEEEMKIRKEEEEKAAGKDKKKAPKKGEDEEQPQMARVAIECNMDMGFLMPTYSKWMTSQIQFIKDRTVRDSETKEQIWKRIYPQENGIPCKSLNGKYRVKLRFMGQERLVEIDDRMPCDIHNKLMYPRTTDFTEIWPHLLIKAFFKLYSFKWYPGALYDRETGDTSLMYCLTGLVGERIKVDNFHQDGIEILRKHLSDEYYFDNKTYVMTYCGITFKPKIPSMMKVEKPGQDPKTGISPQGLAMTKMVSTQKLKLATKLREIASLALSITTGKRLTPAILTKQRQSYVIPGFGYALMDLFENRTVDMNTIIKKIDNDDAKSPFRSPNRGKKKVRKQSPNMNKTMTLKKKSSKRKGRLTGLKDKSRTQAGNIKKVAPIQYKLLKIRTSVGNYPILNVNAPFTNSEIKLANKCRLNGWERPPPEFDPNFVPEQSPTKDNNTFKLDITPIKEENETGDKVDENEENKEEENKDEKKAYEPRTRAPGGIWLQASDFPYCFQYFIIFHNEQKIKHRNMHRDVWTMPKKPYVANEDDVYIRVREMNEEEKKAEEEAQPEEDPSEETEQYKNIEDYKKDDKKRVLVSFTPNPTKTDAERLPRYYCRLDVEKTEKHPAPEKTETEDNNIVLSDLQDSEEDSDPLNQNDLLFTYYFSGKVLEFPNLAKIILKPHIYAPLGFFIGISSDCKIDILNHTQYCIEEQKLHSKKYEIQQGNLQKEKYSLLFKFDFNPTEQDTECQFILRTADKYLYNFMRLKIIDKSCPDDDLGANSQLSLNQKLSESSSITTLNLCRTEKITFQPNEDKGYSIICEGILPYDVFGIDLELEMITNREELELERIEMVEPLLYSDEYVPYKYGIIFKEKIYVGQHTSAAMNIALKQKCIVEEEVENKAQADIEIEKAEDPPKEEDKQDEEGAEPIFEIRELKKNFKVEIFDNEELIQTYQGNGHLTISHFNFRSNSGLEEKPEPKKESEGDEAPPADGADVPEEADSNTEYAHHYVIQATFDKNDWPGAVLKNSPETKDIEWDLSVFSSDTVAIVKDTDKEDREQALKDSWEEAEPGRAEKSKKSRIRYLAELKKSKGEELTEEEQEVINETRIRGAANLGEAQGDPKAAKGKGDKKGATPEEDEKVEEVPQVFPTSSDYTNLHFRDFIHHFESDRLIHIKCNKSGARLRDEAEILERKALKEKEVEQWEKVFSTRMENREIEAKDREEKQKQLQDIIMKSREDFITKTEELFAKRNEYRELISNRKYKEVLLNDVMGLEKIEIAALETALSEAKEALVNKETIETAEKKLEVLKYSKGVEEELQAATSEKDADKMRQLIAKIEEENLIVEPKILNDSKNALAKIK</sequence>
<dbReference type="PANTHER" id="PTHR46298:SF1">
    <property type="entry name" value="ANDROGLOBIN"/>
    <property type="match status" value="1"/>
</dbReference>
<feature type="region of interest" description="Disordered" evidence="3">
    <location>
        <begin position="1141"/>
        <end position="1173"/>
    </location>
</feature>
<dbReference type="GO" id="GO:0006508">
    <property type="term" value="P:proteolysis"/>
    <property type="evidence" value="ECO:0007669"/>
    <property type="project" value="InterPro"/>
</dbReference>
<reference evidence="5" key="1">
    <citation type="submission" date="2023-07" db="EMBL/GenBank/DDBJ databases">
        <authorList>
            <consortium name="AG Swart"/>
            <person name="Singh M."/>
            <person name="Singh A."/>
            <person name="Seah K."/>
            <person name="Emmerich C."/>
        </authorList>
    </citation>
    <scope>NUCLEOTIDE SEQUENCE</scope>
    <source>
        <strain evidence="5">DP1</strain>
    </source>
</reference>
<feature type="compositionally biased region" description="Basic and acidic residues" evidence="3">
    <location>
        <begin position="1295"/>
        <end position="1307"/>
    </location>
</feature>
<evidence type="ECO:0000256" key="1">
    <source>
        <dbReference type="PROSITE-ProRule" id="PRU00239"/>
    </source>
</evidence>
<gene>
    <name evidence="5" type="ORF">ECRASSUSDP1_LOCUS1736</name>
</gene>
<feature type="compositionally biased region" description="Basic residues" evidence="3">
    <location>
        <begin position="535"/>
        <end position="546"/>
    </location>
</feature>
<feature type="compositionally biased region" description="Basic and acidic residues" evidence="3">
    <location>
        <begin position="1145"/>
        <end position="1155"/>
    </location>
</feature>
<feature type="compositionally biased region" description="Acidic residues" evidence="3">
    <location>
        <begin position="1156"/>
        <end position="1173"/>
    </location>
</feature>
<evidence type="ECO:0000313" key="5">
    <source>
        <dbReference type="EMBL" id="CAI2360433.1"/>
    </source>
</evidence>
<feature type="region of interest" description="Disordered" evidence="3">
    <location>
        <begin position="143"/>
        <end position="223"/>
    </location>
</feature>
<feature type="region of interest" description="Disordered" evidence="3">
    <location>
        <begin position="1280"/>
        <end position="1317"/>
    </location>
</feature>
<feature type="domain" description="Calpain catalytic" evidence="4">
    <location>
        <begin position="245"/>
        <end position="387"/>
    </location>
</feature>
<comment type="caution">
    <text evidence="5">The sequence shown here is derived from an EMBL/GenBank/DDBJ whole genome shotgun (WGS) entry which is preliminary data.</text>
</comment>
<proteinExistence type="predicted"/>
<dbReference type="SUPFAM" id="SSF54001">
    <property type="entry name" value="Cysteine proteinases"/>
    <property type="match status" value="1"/>
</dbReference>
<feature type="compositionally biased region" description="Basic and acidic residues" evidence="3">
    <location>
        <begin position="171"/>
        <end position="207"/>
    </location>
</feature>
<feature type="region of interest" description="Disordered" evidence="3">
    <location>
        <begin position="731"/>
        <end position="757"/>
    </location>
</feature>
<feature type="compositionally biased region" description="Acidic residues" evidence="3">
    <location>
        <begin position="739"/>
        <end position="750"/>
    </location>
</feature>
<keyword evidence="2" id="KW-0175">Coiled coil</keyword>